<dbReference type="OrthoDB" id="7822595at2"/>
<keyword evidence="6" id="KW-1185">Reference proteome</keyword>
<reference evidence="5 6" key="1">
    <citation type="journal article" date="2010" name="J. Bacteriol.">
        <title>Genome sequences of Oceanicola granulosus HTCC2516(T) and Oceanicola batsensis HTCC2597(TDelta).</title>
        <authorList>
            <person name="Thrash J.C."/>
            <person name="Cho J.C."/>
            <person name="Vergin K.L."/>
            <person name="Giovannoni S.J."/>
        </authorList>
    </citation>
    <scope>NUCLEOTIDE SEQUENCE [LARGE SCALE GENOMIC DNA]</scope>
    <source>
        <strain evidence="6">ATCC BAA-863 / DSM 15984 / KCTC 12145 / HTCC2597</strain>
    </source>
</reference>
<evidence type="ECO:0000256" key="2">
    <source>
        <dbReference type="ARBA" id="ARBA00022729"/>
    </source>
</evidence>
<dbReference type="Gene3D" id="3.40.190.170">
    <property type="entry name" value="Bacterial extracellular solute-binding protein, family 7"/>
    <property type="match status" value="1"/>
</dbReference>
<sequence>MFIDKITKLTFGAALALSVAVPQTASAKELAFAVFIPAASPTIREVYQPWVDWFNEQTEGTDTSIKLFAGGTLGRNPLTQADLVANGVADLTLTVPSYTPGVYPDYDIFELPGYASNTAEGSTAVKEMYEEGLLRGYEDYYMVAVYSSDAYMLHSKPPIESFEDIKDKKFRVAGQIQTAVIDALGGVAQNMSALEMAENIDRGLIDGAMTDASVAKTFRVADVATNHYDANLGILIFAIIMNKEVYEELPQEAKDALAKSRQFIIDRQIASYSAAVAANKEAWASEDGSTLVVPSEADQAKIAEAVKPVVEMVGAEASDGLIDAYSAKLEDIRSR</sequence>
<keyword evidence="2 4" id="KW-0732">Signal</keyword>
<dbReference type="EMBL" id="AAMO01000008">
    <property type="protein sequence ID" value="EAQ02192.1"/>
    <property type="molecule type" value="Genomic_DNA"/>
</dbReference>
<evidence type="ECO:0000256" key="3">
    <source>
        <dbReference type="ARBA" id="ARBA00022764"/>
    </source>
</evidence>
<dbReference type="NCBIfam" id="NF037995">
    <property type="entry name" value="TRAP_S1"/>
    <property type="match status" value="1"/>
</dbReference>
<dbReference type="RefSeq" id="WP_009803734.1">
    <property type="nucleotide sequence ID" value="NZ_AAMO01000008.1"/>
</dbReference>
<dbReference type="CDD" id="cd13665">
    <property type="entry name" value="PBP2_TRAP_Dctp3_4"/>
    <property type="match status" value="1"/>
</dbReference>
<dbReference type="Pfam" id="PF03480">
    <property type="entry name" value="DctP"/>
    <property type="match status" value="1"/>
</dbReference>
<dbReference type="GO" id="GO:0055085">
    <property type="term" value="P:transmembrane transport"/>
    <property type="evidence" value="ECO:0007669"/>
    <property type="project" value="InterPro"/>
</dbReference>
<dbReference type="InterPro" id="IPR018389">
    <property type="entry name" value="DctP_fam"/>
</dbReference>
<dbReference type="HOGENOM" id="CLU_036176_2_1_5"/>
<accession>A3U0A1</accession>
<evidence type="ECO:0000256" key="1">
    <source>
        <dbReference type="ARBA" id="ARBA00004418"/>
    </source>
</evidence>
<dbReference type="PANTHER" id="PTHR33376">
    <property type="match status" value="1"/>
</dbReference>
<name>A3U0A1_PSEBH</name>
<feature type="chain" id="PRO_5002660514" evidence="4">
    <location>
        <begin position="28"/>
        <end position="335"/>
    </location>
</feature>
<evidence type="ECO:0000313" key="5">
    <source>
        <dbReference type="EMBL" id="EAQ02192.1"/>
    </source>
</evidence>
<dbReference type="InterPro" id="IPR038404">
    <property type="entry name" value="TRAP_DctP_sf"/>
</dbReference>
<comment type="subcellular location">
    <subcellularLocation>
        <location evidence="1">Periplasm</location>
    </subcellularLocation>
</comment>
<organism evidence="5 6">
    <name type="scientific">Pseudooceanicola batsensis (strain ATCC BAA-863 / DSM 15984 / KCTC 12145 / HTCC2597)</name>
    <name type="common">Oceanicola batsensis</name>
    <dbReference type="NCBI Taxonomy" id="252305"/>
    <lineage>
        <taxon>Bacteria</taxon>
        <taxon>Pseudomonadati</taxon>
        <taxon>Pseudomonadota</taxon>
        <taxon>Alphaproteobacteria</taxon>
        <taxon>Rhodobacterales</taxon>
        <taxon>Paracoccaceae</taxon>
        <taxon>Pseudooceanicola</taxon>
    </lineage>
</organism>
<dbReference type="GO" id="GO:0042597">
    <property type="term" value="C:periplasmic space"/>
    <property type="evidence" value="ECO:0007669"/>
    <property type="project" value="UniProtKB-SubCell"/>
</dbReference>
<dbReference type="PANTHER" id="PTHR33376:SF15">
    <property type="entry name" value="BLL6794 PROTEIN"/>
    <property type="match status" value="1"/>
</dbReference>
<feature type="signal peptide" evidence="4">
    <location>
        <begin position="1"/>
        <end position="27"/>
    </location>
</feature>
<proteinExistence type="predicted"/>
<dbReference type="AlphaFoldDB" id="A3U0A1"/>
<keyword evidence="3" id="KW-0574">Periplasm</keyword>
<evidence type="ECO:0000256" key="4">
    <source>
        <dbReference type="SAM" id="SignalP"/>
    </source>
</evidence>
<evidence type="ECO:0000313" key="6">
    <source>
        <dbReference type="Proteomes" id="UP000004318"/>
    </source>
</evidence>
<gene>
    <name evidence="5" type="ORF">OB2597_18956</name>
</gene>
<comment type="caution">
    <text evidence="5">The sequence shown here is derived from an EMBL/GenBank/DDBJ whole genome shotgun (WGS) entry which is preliminary data.</text>
</comment>
<protein>
    <submittedName>
        <fullName evidence="5">DctP</fullName>
    </submittedName>
</protein>
<dbReference type="STRING" id="252305.OB2597_18956"/>
<dbReference type="Proteomes" id="UP000004318">
    <property type="component" value="Unassembled WGS sequence"/>
</dbReference>